<reference evidence="1 2" key="1">
    <citation type="submission" date="2019-09" db="EMBL/GenBank/DDBJ databases">
        <title>YIM 48816 draft genome.</title>
        <authorList>
            <person name="Jiang L."/>
        </authorList>
    </citation>
    <scope>NUCLEOTIDE SEQUENCE [LARGE SCALE GENOMIC DNA]</scope>
    <source>
        <strain evidence="1 2">YIM 48816</strain>
    </source>
</reference>
<sequence>MSDRPIIFSAPMVRALLAGRKTQTRRLVRFPGWAAGIFTDPLKIVVETDERGRDPEVICESTGCLAALPLPYTVGDRLYVREAWAPLDALTHGDPGAQALAERGFYRADEGTVEGEIARWRPSIHMPRWASRLTLVVTDVRVERLQDISEADSKAEGVEPICDHGVGNEHLHRIAFEQLWERLHGKGSWLANPWIAAISFSVHRANIDALLREVAA</sequence>
<dbReference type="EMBL" id="VZZK01000028">
    <property type="protein sequence ID" value="KAB1076672.1"/>
    <property type="molecule type" value="Genomic_DNA"/>
</dbReference>
<dbReference type="RefSeq" id="WP_151002598.1">
    <property type="nucleotide sequence ID" value="NZ_BPQY01000385.1"/>
</dbReference>
<organism evidence="1 2">
    <name type="scientific">Methylobacterium soli</name>
    <dbReference type="NCBI Taxonomy" id="553447"/>
    <lineage>
        <taxon>Bacteria</taxon>
        <taxon>Pseudomonadati</taxon>
        <taxon>Pseudomonadota</taxon>
        <taxon>Alphaproteobacteria</taxon>
        <taxon>Hyphomicrobiales</taxon>
        <taxon>Methylobacteriaceae</taxon>
        <taxon>Methylobacterium</taxon>
    </lineage>
</organism>
<dbReference type="Proteomes" id="UP000474159">
    <property type="component" value="Unassembled WGS sequence"/>
</dbReference>
<comment type="caution">
    <text evidence="1">The sequence shown here is derived from an EMBL/GenBank/DDBJ whole genome shotgun (WGS) entry which is preliminary data.</text>
</comment>
<accession>A0A6L3STB1</accession>
<protein>
    <recommendedName>
        <fullName evidence="3">ASCH domain-containing protein</fullName>
    </recommendedName>
</protein>
<evidence type="ECO:0000313" key="1">
    <source>
        <dbReference type="EMBL" id="KAB1076672.1"/>
    </source>
</evidence>
<keyword evidence="2" id="KW-1185">Reference proteome</keyword>
<evidence type="ECO:0008006" key="3">
    <source>
        <dbReference type="Google" id="ProtNLM"/>
    </source>
</evidence>
<gene>
    <name evidence="1" type="ORF">F6X53_22535</name>
</gene>
<name>A0A6L3STB1_9HYPH</name>
<dbReference type="AlphaFoldDB" id="A0A6L3STB1"/>
<dbReference type="OrthoDB" id="72471at2"/>
<proteinExistence type="predicted"/>
<evidence type="ECO:0000313" key="2">
    <source>
        <dbReference type="Proteomes" id="UP000474159"/>
    </source>
</evidence>